<gene>
    <name evidence="1" type="ORF">AFUS01_LOCUS32572</name>
</gene>
<name>A0A8J2LHP5_9HEXA</name>
<keyword evidence="2" id="KW-1185">Reference proteome</keyword>
<evidence type="ECO:0000313" key="2">
    <source>
        <dbReference type="Proteomes" id="UP000708208"/>
    </source>
</evidence>
<dbReference type="Proteomes" id="UP000708208">
    <property type="component" value="Unassembled WGS sequence"/>
</dbReference>
<dbReference type="AlphaFoldDB" id="A0A8J2LHP5"/>
<comment type="caution">
    <text evidence="1">The sequence shown here is derived from an EMBL/GenBank/DDBJ whole genome shotgun (WGS) entry which is preliminary data.</text>
</comment>
<organism evidence="1 2">
    <name type="scientific">Allacma fusca</name>
    <dbReference type="NCBI Taxonomy" id="39272"/>
    <lineage>
        <taxon>Eukaryota</taxon>
        <taxon>Metazoa</taxon>
        <taxon>Ecdysozoa</taxon>
        <taxon>Arthropoda</taxon>
        <taxon>Hexapoda</taxon>
        <taxon>Collembola</taxon>
        <taxon>Symphypleona</taxon>
        <taxon>Sminthuridae</taxon>
        <taxon>Allacma</taxon>
    </lineage>
</organism>
<reference evidence="1" key="1">
    <citation type="submission" date="2021-06" db="EMBL/GenBank/DDBJ databases">
        <authorList>
            <person name="Hodson N. C."/>
            <person name="Mongue J. A."/>
            <person name="Jaron S. K."/>
        </authorList>
    </citation>
    <scope>NUCLEOTIDE SEQUENCE</scope>
</reference>
<proteinExistence type="predicted"/>
<evidence type="ECO:0000313" key="1">
    <source>
        <dbReference type="EMBL" id="CAG7822290.1"/>
    </source>
</evidence>
<dbReference type="EMBL" id="CAJVCH010525951">
    <property type="protein sequence ID" value="CAG7822290.1"/>
    <property type="molecule type" value="Genomic_DNA"/>
</dbReference>
<protein>
    <submittedName>
        <fullName evidence="1">Uncharacterized protein</fullName>
    </submittedName>
</protein>
<sequence>MPAELLTTDNHIFIRRDANNLSDDCYAEVVEPNLPQTQRLDTRLVEALEINYEAQIVQENLSCTTEITIDRNLEEIVSSVSQVRTGENRNGTDLTPLHTVSLKLATLANEHKLTDATINAMLKIMSEVTMFYPTSIPKNIRVVEDSICTGVFDCGLTWKCRLCQKYKRYDIFDKNILRSCCGNKMEPGTDHYVYFNVAQILAKNIY</sequence>
<accession>A0A8J2LHP5</accession>
<feature type="non-terminal residue" evidence="1">
    <location>
        <position position="206"/>
    </location>
</feature>